<protein>
    <submittedName>
        <fullName evidence="1">Uncharacterized protein</fullName>
    </submittedName>
</protein>
<reference evidence="1 2" key="1">
    <citation type="submission" date="2015-10" db="EMBL/GenBank/DDBJ databases">
        <title>A novel member of the family Ruminococcaceae isolated from human faeces.</title>
        <authorList>
            <person name="Shkoporov A.N."/>
            <person name="Chaplin A.V."/>
            <person name="Motuzova O.V."/>
            <person name="Kafarskaia L.I."/>
            <person name="Efimov B.A."/>
        </authorList>
    </citation>
    <scope>NUCLEOTIDE SEQUENCE [LARGE SCALE GENOMIC DNA]</scope>
    <source>
        <strain evidence="1 2">668</strain>
    </source>
</reference>
<evidence type="ECO:0000313" key="2">
    <source>
        <dbReference type="Proteomes" id="UP000053433"/>
    </source>
</evidence>
<dbReference type="EMBL" id="LMUA01000013">
    <property type="protein sequence ID" value="KUE76023.1"/>
    <property type="molecule type" value="Genomic_DNA"/>
</dbReference>
<dbReference type="AlphaFoldDB" id="A0A0W7TQC7"/>
<name>A0A0W7TQC7_9FIRM</name>
<dbReference type="RefSeq" id="WP_058723301.1">
    <property type="nucleotide sequence ID" value="NZ_JAFHCG010000043.1"/>
</dbReference>
<evidence type="ECO:0000313" key="1">
    <source>
        <dbReference type="EMBL" id="KUE76023.1"/>
    </source>
</evidence>
<comment type="caution">
    <text evidence="1">The sequence shown here is derived from an EMBL/GenBank/DDBJ whole genome shotgun (WGS) entry which is preliminary data.</text>
</comment>
<organism evidence="1 2">
    <name type="scientific">Ruthenibacterium lactatiformans</name>
    <dbReference type="NCBI Taxonomy" id="1550024"/>
    <lineage>
        <taxon>Bacteria</taxon>
        <taxon>Bacillati</taxon>
        <taxon>Bacillota</taxon>
        <taxon>Clostridia</taxon>
        <taxon>Eubacteriales</taxon>
        <taxon>Oscillospiraceae</taxon>
        <taxon>Ruthenibacterium</taxon>
    </lineage>
</organism>
<proteinExistence type="predicted"/>
<accession>A0A0W7TQC7</accession>
<dbReference type="Proteomes" id="UP000053433">
    <property type="component" value="Unassembled WGS sequence"/>
</dbReference>
<sequence>MGQDFHVCQTKPGGVQQAGGFIISGVQRAMNAMEHCITKRPALQPISRFSSFKNSSNIDSAPQARQLFSK</sequence>
<gene>
    <name evidence="1" type="ORF">ASJ35_10615</name>
</gene>